<dbReference type="SMART" id="SM00867">
    <property type="entry name" value="YceI"/>
    <property type="match status" value="1"/>
</dbReference>
<gene>
    <name evidence="4" type="ORF">FHS37_007265</name>
</gene>
<organism evidence="4 5">
    <name type="scientific">Streptomyces griseomycini</name>
    <dbReference type="NCBI Taxonomy" id="66895"/>
    <lineage>
        <taxon>Bacteria</taxon>
        <taxon>Bacillati</taxon>
        <taxon>Actinomycetota</taxon>
        <taxon>Actinomycetes</taxon>
        <taxon>Kitasatosporales</taxon>
        <taxon>Streptomycetaceae</taxon>
        <taxon>Streptomyces</taxon>
    </lineage>
</organism>
<dbReference type="AlphaFoldDB" id="A0A7W7PXR1"/>
<dbReference type="PANTHER" id="PTHR34406:SF1">
    <property type="entry name" value="PROTEIN YCEI"/>
    <property type="match status" value="1"/>
</dbReference>
<dbReference type="Pfam" id="PF04264">
    <property type="entry name" value="YceI"/>
    <property type="match status" value="1"/>
</dbReference>
<feature type="compositionally biased region" description="Basic residues" evidence="2">
    <location>
        <begin position="52"/>
        <end position="61"/>
    </location>
</feature>
<dbReference type="EMBL" id="JACHJI010000024">
    <property type="protein sequence ID" value="MBB4903168.1"/>
    <property type="molecule type" value="Genomic_DNA"/>
</dbReference>
<protein>
    <recommendedName>
        <fullName evidence="3">Lipid/polyisoprenoid-binding YceI-like domain-containing protein</fullName>
    </recommendedName>
</protein>
<dbReference type="SUPFAM" id="SSF101874">
    <property type="entry name" value="YceI-like"/>
    <property type="match status" value="1"/>
</dbReference>
<evidence type="ECO:0000313" key="4">
    <source>
        <dbReference type="EMBL" id="MBB4903168.1"/>
    </source>
</evidence>
<dbReference type="Proteomes" id="UP000579523">
    <property type="component" value="Unassembled WGS sequence"/>
</dbReference>
<sequence length="303" mass="32408">MGLPLPQRRRPGHSPASMSSRAMRTPAGAADGKHGGSLGHPNSFNTTERTGRTRSRPHRPTGNHFMSILCSFAVDGMGPGGDHSSHHAAPVDSAMARSDQTGVDTGVERRDAHLIGPGFFDVRRHPEVVFRSASALHRGEEGFRMTGELTIRGVTRPVDLQLDCLGSVMDPFGYERAGFDGTTTIDRTEWGPACNRRLKNGAVVSEKVRLQFGISAVRASSQPPRGPSSPEASCGSPPWRPQPTKAVSARPPDTPEPNRAGAVRRLPPGRSSGAPSLRRTGEPPPWVDPLPAGARRVDHGCDQ</sequence>
<dbReference type="InterPro" id="IPR036761">
    <property type="entry name" value="TTHA0802/YceI-like_sf"/>
</dbReference>
<keyword evidence="5" id="KW-1185">Reference proteome</keyword>
<comment type="similarity">
    <text evidence="1">Belongs to the UPF0312 family.</text>
</comment>
<feature type="domain" description="Lipid/polyisoprenoid-binding YceI-like" evidence="3">
    <location>
        <begin position="66"/>
        <end position="217"/>
    </location>
</feature>
<dbReference type="PANTHER" id="PTHR34406">
    <property type="entry name" value="PROTEIN YCEI"/>
    <property type="match status" value="1"/>
</dbReference>
<name>A0A7W7PXR1_9ACTN</name>
<feature type="region of interest" description="Disordered" evidence="2">
    <location>
        <begin position="80"/>
        <end position="104"/>
    </location>
</feature>
<evidence type="ECO:0000259" key="3">
    <source>
        <dbReference type="SMART" id="SM00867"/>
    </source>
</evidence>
<evidence type="ECO:0000256" key="2">
    <source>
        <dbReference type="SAM" id="MobiDB-lite"/>
    </source>
</evidence>
<evidence type="ECO:0000313" key="5">
    <source>
        <dbReference type="Proteomes" id="UP000579523"/>
    </source>
</evidence>
<reference evidence="4 5" key="1">
    <citation type="submission" date="2020-08" db="EMBL/GenBank/DDBJ databases">
        <title>Genomic Encyclopedia of Type Strains, Phase III (KMG-III): the genomes of soil and plant-associated and newly described type strains.</title>
        <authorList>
            <person name="Whitman W."/>
        </authorList>
    </citation>
    <scope>NUCLEOTIDE SEQUENCE [LARGE SCALE GENOMIC DNA]</scope>
    <source>
        <strain evidence="4 5">CECT 3273</strain>
    </source>
</reference>
<feature type="region of interest" description="Disordered" evidence="2">
    <location>
        <begin position="217"/>
        <end position="303"/>
    </location>
</feature>
<accession>A0A7W7PXR1</accession>
<evidence type="ECO:0000256" key="1">
    <source>
        <dbReference type="ARBA" id="ARBA00008812"/>
    </source>
</evidence>
<proteinExistence type="inferred from homology"/>
<dbReference type="Gene3D" id="2.40.128.110">
    <property type="entry name" value="Lipid/polyisoprenoid-binding, YceI-like"/>
    <property type="match status" value="1"/>
</dbReference>
<dbReference type="InterPro" id="IPR007372">
    <property type="entry name" value="Lipid/polyisoprenoid-bd_YceI"/>
</dbReference>
<comment type="caution">
    <text evidence="4">The sequence shown here is derived from an EMBL/GenBank/DDBJ whole genome shotgun (WGS) entry which is preliminary data.</text>
</comment>
<feature type="region of interest" description="Disordered" evidence="2">
    <location>
        <begin position="1"/>
        <end position="63"/>
    </location>
</feature>